<protein>
    <submittedName>
        <fullName evidence="1">DUF3793 family protein</fullName>
    </submittedName>
</protein>
<comment type="caution">
    <text evidence="1">The sequence shown here is derived from an EMBL/GenBank/DDBJ whole genome shotgun (WGS) entry which is preliminary data.</text>
</comment>
<evidence type="ECO:0000313" key="1">
    <source>
        <dbReference type="EMBL" id="NMD99758.1"/>
    </source>
</evidence>
<keyword evidence="2" id="KW-1185">Reference proteome</keyword>
<reference evidence="1 2" key="1">
    <citation type="submission" date="2020-04" db="EMBL/GenBank/DDBJ databases">
        <authorList>
            <person name="Hitch T.C.A."/>
            <person name="Wylensek D."/>
            <person name="Clavel T."/>
        </authorList>
    </citation>
    <scope>NUCLEOTIDE SEQUENCE [LARGE SCALE GENOMIC DNA]</scope>
    <source>
        <strain evidence="1 2">PG-130-P53-12</strain>
    </source>
</reference>
<accession>A0A848B929</accession>
<evidence type="ECO:0000313" key="2">
    <source>
        <dbReference type="Proteomes" id="UP000543804"/>
    </source>
</evidence>
<dbReference type="EMBL" id="JABAFA010000054">
    <property type="protein sequence ID" value="NMD99758.1"/>
    <property type="molecule type" value="Genomic_DNA"/>
</dbReference>
<dbReference type="Pfam" id="PF12672">
    <property type="entry name" value="DUF3793"/>
    <property type="match status" value="1"/>
</dbReference>
<dbReference type="InterPro" id="IPR024523">
    <property type="entry name" value="DUF3793"/>
</dbReference>
<name>A0A848B929_9FIRM</name>
<organism evidence="1 2">
    <name type="scientific">Selenomonas bovis</name>
    <dbReference type="NCBI Taxonomy" id="416586"/>
    <lineage>
        <taxon>Bacteria</taxon>
        <taxon>Bacillati</taxon>
        <taxon>Bacillota</taxon>
        <taxon>Negativicutes</taxon>
        <taxon>Selenomonadales</taxon>
        <taxon>Selenomonadaceae</taxon>
        <taxon>Selenomonas</taxon>
    </lineage>
</organism>
<sequence length="188" mass="21094">MGKQAFEHLLGFHGAPLLVGVKPAVLLSFRKDRFEDFDALLASYAPCFRCKGITVRRLAEGEVYVLLLFYRARALARFLKQPQARALLERCGYDGAAPLGALLEELARRIERQKTFPHEIGLFLGYPPGDVAGFIEHRGQRFALSGYWKVYGDEAEARALFARYAACTEEFCGKLMAGQRFEDLVVAV</sequence>
<gene>
    <name evidence="1" type="ORF">HF878_09885</name>
</gene>
<dbReference type="Proteomes" id="UP000543804">
    <property type="component" value="Unassembled WGS sequence"/>
</dbReference>
<dbReference type="RefSeq" id="WP_170077978.1">
    <property type="nucleotide sequence ID" value="NZ_JABAFA010000054.1"/>
</dbReference>
<proteinExistence type="predicted"/>
<dbReference type="AlphaFoldDB" id="A0A848B929"/>